<dbReference type="Proteomes" id="UP001281147">
    <property type="component" value="Unassembled WGS sequence"/>
</dbReference>
<reference evidence="1" key="1">
    <citation type="submission" date="2023-07" db="EMBL/GenBank/DDBJ databases">
        <title>Black Yeasts Isolated from many extreme environments.</title>
        <authorList>
            <person name="Coleine C."/>
            <person name="Stajich J.E."/>
            <person name="Selbmann L."/>
        </authorList>
    </citation>
    <scope>NUCLEOTIDE SEQUENCE</scope>
    <source>
        <strain evidence="1">CCFEE 5714</strain>
    </source>
</reference>
<keyword evidence="2" id="KW-1185">Reference proteome</keyword>
<dbReference type="EMBL" id="JAUTXU010000026">
    <property type="protein sequence ID" value="KAK3719558.1"/>
    <property type="molecule type" value="Genomic_DNA"/>
</dbReference>
<protein>
    <submittedName>
        <fullName evidence="1">Uncharacterized protein</fullName>
    </submittedName>
</protein>
<proteinExistence type="predicted"/>
<gene>
    <name evidence="1" type="ORF">LTR37_004416</name>
</gene>
<organism evidence="1 2">
    <name type="scientific">Vermiconidia calcicola</name>
    <dbReference type="NCBI Taxonomy" id="1690605"/>
    <lineage>
        <taxon>Eukaryota</taxon>
        <taxon>Fungi</taxon>
        <taxon>Dikarya</taxon>
        <taxon>Ascomycota</taxon>
        <taxon>Pezizomycotina</taxon>
        <taxon>Dothideomycetes</taxon>
        <taxon>Dothideomycetidae</taxon>
        <taxon>Mycosphaerellales</taxon>
        <taxon>Extremaceae</taxon>
        <taxon>Vermiconidia</taxon>
    </lineage>
</organism>
<evidence type="ECO:0000313" key="1">
    <source>
        <dbReference type="EMBL" id="KAK3719558.1"/>
    </source>
</evidence>
<accession>A0ACC3NN02</accession>
<name>A0ACC3NN02_9PEZI</name>
<sequence length="188" mass="20812">MTACQAALGTYELLEKIIVNVPPQKIQNAKTVSKAWCTVIKDSKNISRAGVLRPIKHKSKYAEYVQARSFYGNPVYGNEVKINLHPGLWTNAKMGGGNFSAKCSLHPGTWHETAKRAEDFATMPPCCAIGVCAGFKESVRCIVYVKDGVRLRDLLEVSTALANQVLGLHGPNDKYWDWPFTIAGHYEN</sequence>
<evidence type="ECO:0000313" key="2">
    <source>
        <dbReference type="Proteomes" id="UP001281147"/>
    </source>
</evidence>
<comment type="caution">
    <text evidence="1">The sequence shown here is derived from an EMBL/GenBank/DDBJ whole genome shotgun (WGS) entry which is preliminary data.</text>
</comment>